<reference evidence="5 6" key="2">
    <citation type="journal article" date="2016" name="Environ. Microbiol. Rep.">
        <title>Metagenomic evidence for the presence of phototrophic Gemmatimonadetes bacteria in diverse environments.</title>
        <authorList>
            <person name="Zeng Y."/>
            <person name="Baumbach J."/>
            <person name="Barbosa E.G."/>
            <person name="Azevedo V."/>
            <person name="Zhang C."/>
            <person name="Koblizek M."/>
        </authorList>
    </citation>
    <scope>NUCLEOTIDE SEQUENCE [LARGE SCALE GENOMIC DNA]</scope>
    <source>
        <strain evidence="5 6">AP64</strain>
    </source>
</reference>
<dbReference type="RefSeq" id="WP_053334023.1">
    <property type="nucleotide sequence ID" value="NZ_CP011454.1"/>
</dbReference>
<dbReference type="Gene3D" id="1.10.10.10">
    <property type="entry name" value="Winged helix-like DNA-binding domain superfamily/Winged helix DNA-binding domain"/>
    <property type="match status" value="1"/>
</dbReference>
<dbReference type="InterPro" id="IPR036390">
    <property type="entry name" value="WH_DNA-bd_sf"/>
</dbReference>
<dbReference type="EMBL" id="CP011454">
    <property type="protein sequence ID" value="AMW07050.1"/>
    <property type="molecule type" value="Genomic_DNA"/>
</dbReference>
<dbReference type="InterPro" id="IPR036388">
    <property type="entry name" value="WH-like_DNA-bd_sf"/>
</dbReference>
<dbReference type="Pfam" id="PF01022">
    <property type="entry name" value="HTH_5"/>
    <property type="match status" value="1"/>
</dbReference>
<keyword evidence="2" id="KW-0238">DNA-binding</keyword>
<keyword evidence="3" id="KW-0804">Transcription</keyword>
<dbReference type="PANTHER" id="PTHR43132:SF9">
    <property type="entry name" value="ARSR FAMILY TRANSCRIPTIONAL REGULATORY PROTEIN"/>
    <property type="match status" value="1"/>
</dbReference>
<dbReference type="InterPro" id="IPR001845">
    <property type="entry name" value="HTH_ArsR_DNA-bd_dom"/>
</dbReference>
<keyword evidence="6" id="KW-1185">Reference proteome</keyword>
<keyword evidence="1" id="KW-0805">Transcription regulation</keyword>
<dbReference type="InterPro" id="IPR051011">
    <property type="entry name" value="Metal_resp_trans_reg"/>
</dbReference>
<evidence type="ECO:0000256" key="2">
    <source>
        <dbReference type="ARBA" id="ARBA00023125"/>
    </source>
</evidence>
<name>A0A143BR36_9BACT</name>
<evidence type="ECO:0000256" key="1">
    <source>
        <dbReference type="ARBA" id="ARBA00023015"/>
    </source>
</evidence>
<feature type="domain" description="HTH arsR-type" evidence="4">
    <location>
        <begin position="6"/>
        <end position="100"/>
    </location>
</feature>
<dbReference type="PRINTS" id="PR00778">
    <property type="entry name" value="HTHARSR"/>
</dbReference>
<proteinExistence type="predicted"/>
<dbReference type="OrthoDB" id="9799175at2"/>
<evidence type="ECO:0000256" key="3">
    <source>
        <dbReference type="ARBA" id="ARBA00023163"/>
    </source>
</evidence>
<evidence type="ECO:0000313" key="5">
    <source>
        <dbReference type="EMBL" id="AMW07050.1"/>
    </source>
</evidence>
<dbReference type="KEGG" id="gph:GEMMAAP_19755"/>
<dbReference type="AlphaFoldDB" id="A0A143BR36"/>
<dbReference type="InterPro" id="IPR011991">
    <property type="entry name" value="ArsR-like_HTH"/>
</dbReference>
<dbReference type="PROSITE" id="PS50987">
    <property type="entry name" value="HTH_ARSR_2"/>
    <property type="match status" value="1"/>
</dbReference>
<dbReference type="NCBIfam" id="NF033788">
    <property type="entry name" value="HTH_metalloreg"/>
    <property type="match status" value="1"/>
</dbReference>
<dbReference type="CDD" id="cd00090">
    <property type="entry name" value="HTH_ARSR"/>
    <property type="match status" value="1"/>
</dbReference>
<protein>
    <recommendedName>
        <fullName evidence="4">HTH arsR-type domain-containing protein</fullName>
    </recommendedName>
</protein>
<accession>A0A143BR36</accession>
<gene>
    <name evidence="5" type="ORF">GEMMAAP_19755</name>
</gene>
<evidence type="ECO:0000259" key="4">
    <source>
        <dbReference type="PROSITE" id="PS50987"/>
    </source>
</evidence>
<reference evidence="5 6" key="1">
    <citation type="journal article" date="2014" name="Proc. Natl. Acad. Sci. U.S.A.">
        <title>Functional type 2 photosynthetic reaction centers found in the rare bacterial phylum Gemmatimonadetes.</title>
        <authorList>
            <person name="Zeng Y."/>
            <person name="Feng F."/>
            <person name="Medova H."/>
            <person name="Dean J."/>
            <person name="Koblizek M."/>
        </authorList>
    </citation>
    <scope>NUCLEOTIDE SEQUENCE [LARGE SCALE GENOMIC DNA]</scope>
    <source>
        <strain evidence="5 6">AP64</strain>
    </source>
</reference>
<dbReference type="SMART" id="SM00418">
    <property type="entry name" value="HTH_ARSR"/>
    <property type="match status" value="1"/>
</dbReference>
<organism evidence="5 6">
    <name type="scientific">Gemmatimonas phototrophica</name>
    <dbReference type="NCBI Taxonomy" id="1379270"/>
    <lineage>
        <taxon>Bacteria</taxon>
        <taxon>Pseudomonadati</taxon>
        <taxon>Gemmatimonadota</taxon>
        <taxon>Gemmatimonadia</taxon>
        <taxon>Gemmatimonadales</taxon>
        <taxon>Gemmatimonadaceae</taxon>
        <taxon>Gemmatimonas</taxon>
    </lineage>
</organism>
<dbReference type="SUPFAM" id="SSF46785">
    <property type="entry name" value="Winged helix' DNA-binding domain"/>
    <property type="match status" value="1"/>
</dbReference>
<dbReference type="STRING" id="1379270.GEMMAAP_19755"/>
<dbReference type="GO" id="GO:0003700">
    <property type="term" value="F:DNA-binding transcription factor activity"/>
    <property type="evidence" value="ECO:0007669"/>
    <property type="project" value="InterPro"/>
</dbReference>
<dbReference type="PANTHER" id="PTHR43132">
    <property type="entry name" value="ARSENICAL RESISTANCE OPERON REPRESSOR ARSR-RELATED"/>
    <property type="match status" value="1"/>
</dbReference>
<evidence type="ECO:0000313" key="6">
    <source>
        <dbReference type="Proteomes" id="UP000076404"/>
    </source>
</evidence>
<dbReference type="GO" id="GO:0003677">
    <property type="term" value="F:DNA binding"/>
    <property type="evidence" value="ECO:0007669"/>
    <property type="project" value="UniProtKB-KW"/>
</dbReference>
<dbReference type="Proteomes" id="UP000076404">
    <property type="component" value="Chromosome"/>
</dbReference>
<dbReference type="eggNOG" id="COG0640">
    <property type="taxonomic scope" value="Bacteria"/>
</dbReference>
<sequence>MGRKNLTDAVIPLVAERFKALSEPARLHLLRTLMRGEHTVNELVEVTGFGQANVSKHLQVLYNHGFVRRRKTGLFVHYTIADRQVVRLCDAMCLRVAAPPPGEKGLLASDDSEV</sequence>